<evidence type="ECO:0000256" key="6">
    <source>
        <dbReference type="ARBA" id="ARBA00022888"/>
    </source>
</evidence>
<protein>
    <recommendedName>
        <fullName evidence="7">Aspartate--ammonia ligase</fullName>
        <ecNumber evidence="7">6.3.1.1</ecNumber>
    </recommendedName>
</protein>
<dbReference type="EMBL" id="PSZO01000005">
    <property type="protein sequence ID" value="TCG11532.1"/>
    <property type="molecule type" value="Genomic_DNA"/>
</dbReference>
<keyword evidence="2 9" id="KW-0436">Ligase</keyword>
<evidence type="ECO:0000256" key="7">
    <source>
        <dbReference type="NCBIfam" id="TIGR00669"/>
    </source>
</evidence>
<dbReference type="AlphaFoldDB" id="A0A4R0XPR1"/>
<evidence type="ECO:0000256" key="5">
    <source>
        <dbReference type="ARBA" id="ARBA00022840"/>
    </source>
</evidence>
<evidence type="ECO:0000256" key="1">
    <source>
        <dbReference type="ARBA" id="ARBA00022490"/>
    </source>
</evidence>
<dbReference type="PIRSF" id="PIRSF001555">
    <property type="entry name" value="Asp_ammon_ligase"/>
    <property type="match status" value="1"/>
</dbReference>
<dbReference type="PANTHER" id="PTHR30073:SF5">
    <property type="entry name" value="ASPARTATE--AMMONIA LIGASE"/>
    <property type="match status" value="1"/>
</dbReference>
<dbReference type="InterPro" id="IPR006195">
    <property type="entry name" value="aa-tRNA-synth_II"/>
</dbReference>
<dbReference type="InterPro" id="IPR045864">
    <property type="entry name" value="aa-tRNA-synth_II/BPL/LPL"/>
</dbReference>
<dbReference type="InterPro" id="IPR004618">
    <property type="entry name" value="AsnA"/>
</dbReference>
<evidence type="ECO:0000256" key="4">
    <source>
        <dbReference type="ARBA" id="ARBA00022741"/>
    </source>
</evidence>
<dbReference type="NCBIfam" id="TIGR00669">
    <property type="entry name" value="asnA"/>
    <property type="match status" value="1"/>
</dbReference>
<evidence type="ECO:0000256" key="3">
    <source>
        <dbReference type="ARBA" id="ARBA00022605"/>
    </source>
</evidence>
<sequence length="299" mass="35046">MTIKILKKQEQVLKTFEEELKNNLSLIKVQAPLFVTKESRLNDSLNAIEKAVSFKCKQDVEWEVVHSLAKWKRAALWKYDFPLYEGLVTHMKAIRKDEELDETHSYFVEQWDWEKVISKQDRNKEFLKNEVSKIYKALKATTTKYSSIELPEKIFFIDSIELEKMYPTLSRKEREDTISKIHKVVFIMGIGWELEDGKPHDGRAPDYDDWELNGDLLVWFEPLKKALELSSMGIRVSEDSIKKQLSHRKVKFNKIPNFHQSIIDGKLPYTIGGGIGQTRVLMYVLGIKDIKDVQLFNNF</sequence>
<evidence type="ECO:0000313" key="10">
    <source>
        <dbReference type="Proteomes" id="UP000294192"/>
    </source>
</evidence>
<evidence type="ECO:0000313" key="9">
    <source>
        <dbReference type="EMBL" id="TCG11532.1"/>
    </source>
</evidence>
<dbReference type="EC" id="6.3.1.1" evidence="7"/>
<dbReference type="OrthoDB" id="9766088at2"/>
<dbReference type="Pfam" id="PF03590">
    <property type="entry name" value="AsnA"/>
    <property type="match status" value="1"/>
</dbReference>
<keyword evidence="10" id="KW-1185">Reference proteome</keyword>
<reference evidence="9 10" key="1">
    <citation type="submission" date="2018-02" db="EMBL/GenBank/DDBJ databases">
        <title>Mycoplasma marinum and Mycoplasma todarodis sp. nov., moderately halophilic and psychrotolerant mycoplasmas isolated from cephalopods.</title>
        <authorList>
            <person name="Viver T."/>
        </authorList>
    </citation>
    <scope>NUCLEOTIDE SEQUENCE [LARGE SCALE GENOMIC DNA]</scope>
    <source>
        <strain evidence="9 10">PE</strain>
    </source>
</reference>
<comment type="caution">
    <text evidence="9">The sequence shown here is derived from an EMBL/GenBank/DDBJ whole genome shotgun (WGS) entry which is preliminary data.</text>
</comment>
<dbReference type="GO" id="GO:0005829">
    <property type="term" value="C:cytosol"/>
    <property type="evidence" value="ECO:0007669"/>
    <property type="project" value="TreeGrafter"/>
</dbReference>
<dbReference type="SUPFAM" id="SSF55681">
    <property type="entry name" value="Class II aaRS and biotin synthetases"/>
    <property type="match status" value="1"/>
</dbReference>
<keyword evidence="5" id="KW-0067">ATP-binding</keyword>
<dbReference type="RefSeq" id="WP_131598716.1">
    <property type="nucleotide sequence ID" value="NZ_PSZO01000005.1"/>
</dbReference>
<dbReference type="PROSITE" id="PS50862">
    <property type="entry name" value="AA_TRNA_LIGASE_II"/>
    <property type="match status" value="1"/>
</dbReference>
<organism evidence="9 10">
    <name type="scientific">Mycoplasma marinum</name>
    <dbReference type="NCBI Taxonomy" id="1937190"/>
    <lineage>
        <taxon>Bacteria</taxon>
        <taxon>Bacillati</taxon>
        <taxon>Mycoplasmatota</taxon>
        <taxon>Mollicutes</taxon>
        <taxon>Mycoplasmataceae</taxon>
        <taxon>Mycoplasma</taxon>
    </lineage>
</organism>
<dbReference type="Proteomes" id="UP000294192">
    <property type="component" value="Unassembled WGS sequence"/>
</dbReference>
<dbReference type="GO" id="GO:0005524">
    <property type="term" value="F:ATP binding"/>
    <property type="evidence" value="ECO:0007669"/>
    <property type="project" value="UniProtKB-KW"/>
</dbReference>
<feature type="domain" description="Aminoacyl-transfer RNA synthetases class-II family profile" evidence="8">
    <location>
        <begin position="10"/>
        <end position="299"/>
    </location>
</feature>
<keyword evidence="4" id="KW-0547">Nucleotide-binding</keyword>
<dbReference type="PANTHER" id="PTHR30073">
    <property type="entry name" value="ASPARTATE--AMMONIA LIGASE"/>
    <property type="match status" value="1"/>
</dbReference>
<keyword evidence="3" id="KW-0028">Amino-acid biosynthesis</keyword>
<gene>
    <name evidence="9" type="ORF">C4B24_01645</name>
</gene>
<dbReference type="Gene3D" id="3.30.930.10">
    <property type="entry name" value="Bira Bifunctional Protein, Domain 2"/>
    <property type="match status" value="1"/>
</dbReference>
<dbReference type="GO" id="GO:0004071">
    <property type="term" value="F:aspartate-ammonia ligase activity"/>
    <property type="evidence" value="ECO:0007669"/>
    <property type="project" value="UniProtKB-UniRule"/>
</dbReference>
<keyword evidence="1" id="KW-0963">Cytoplasm</keyword>
<name>A0A4R0XPR1_9MOLU</name>
<keyword evidence="6" id="KW-0061">Asparagine biosynthesis</keyword>
<proteinExistence type="predicted"/>
<evidence type="ECO:0000256" key="2">
    <source>
        <dbReference type="ARBA" id="ARBA00022598"/>
    </source>
</evidence>
<accession>A0A4R0XPR1</accession>
<dbReference type="GO" id="GO:0006529">
    <property type="term" value="P:asparagine biosynthetic process"/>
    <property type="evidence" value="ECO:0007669"/>
    <property type="project" value="UniProtKB-UniRule"/>
</dbReference>
<evidence type="ECO:0000259" key="8">
    <source>
        <dbReference type="PROSITE" id="PS50862"/>
    </source>
</evidence>